<evidence type="ECO:0000313" key="2">
    <source>
        <dbReference type="Proteomes" id="UP000042997"/>
    </source>
</evidence>
<accession>A0A098BNB3</accession>
<protein>
    <submittedName>
        <fullName evidence="1">Uncharacterized protein</fullName>
    </submittedName>
</protein>
<dbReference type="Proteomes" id="UP000042997">
    <property type="component" value="Unassembled WGS sequence"/>
</dbReference>
<dbReference type="AlphaFoldDB" id="A0A098BNB3"/>
<dbReference type="EMBL" id="CCSD01000066">
    <property type="protein sequence ID" value="CDZ89712.1"/>
    <property type="molecule type" value="Genomic_DNA"/>
</dbReference>
<evidence type="ECO:0000313" key="1">
    <source>
        <dbReference type="EMBL" id="CDZ89712.1"/>
    </source>
</evidence>
<sequence>MAPGSPLRGTAAGALTAALAVAAHGSAGGGVPGNAEVTLLVAVAAGVGLIAAHLRAVPTIVVLAGGQAATHLVLAAVTTGHLHTSVPMLAAHTVAVVACAALLEAAQRLCGPLTRAVRAAWLTAPPRVEAVRTLLPPATVRPVAAARAAPGISRRGPPVAA</sequence>
<proteinExistence type="predicted"/>
<dbReference type="eggNOG" id="ENOG5033FP8">
    <property type="taxonomic scope" value="Bacteria"/>
</dbReference>
<gene>
    <name evidence="1" type="ORF">RHRU231_540059</name>
</gene>
<organism evidence="1 2">
    <name type="scientific">Rhodococcus ruber</name>
    <dbReference type="NCBI Taxonomy" id="1830"/>
    <lineage>
        <taxon>Bacteria</taxon>
        <taxon>Bacillati</taxon>
        <taxon>Actinomycetota</taxon>
        <taxon>Actinomycetes</taxon>
        <taxon>Mycobacteriales</taxon>
        <taxon>Nocardiaceae</taxon>
        <taxon>Rhodococcus</taxon>
    </lineage>
</organism>
<name>A0A098BNB3_9NOCA</name>
<dbReference type="RefSeq" id="WP_040272830.1">
    <property type="nucleotide sequence ID" value="NZ_CP038030.2"/>
</dbReference>
<reference evidence="1 2" key="1">
    <citation type="journal article" date="2014" name="Genome Announc.">
        <title>Draft Genome Sequence of Propane- and Butane-Oxidizing Actinobacterium Rhodococcus ruber IEGM 231.</title>
        <authorList>
            <person name="Ivshina I.B."/>
            <person name="Kuyukina M.S."/>
            <person name="Krivoruchko A.V."/>
            <person name="Barbe V."/>
            <person name="Fischer C."/>
        </authorList>
    </citation>
    <scope>NUCLEOTIDE SEQUENCE [LARGE SCALE GENOMIC DNA]</scope>
</reference>